<evidence type="ECO:0000259" key="4">
    <source>
        <dbReference type="PROSITE" id="PS50966"/>
    </source>
</evidence>
<dbReference type="GO" id="GO:0061630">
    <property type="term" value="F:ubiquitin protein ligase activity"/>
    <property type="evidence" value="ECO:0007669"/>
    <property type="project" value="InterPro"/>
</dbReference>
<dbReference type="Pfam" id="PF04434">
    <property type="entry name" value="SWIM"/>
    <property type="match status" value="1"/>
</dbReference>
<dbReference type="EMBL" id="KZ819604">
    <property type="protein sequence ID" value="PWN33657.1"/>
    <property type="molecule type" value="Genomic_DNA"/>
</dbReference>
<dbReference type="PANTHER" id="PTHR21540">
    <property type="entry name" value="RING FINGER AND SWIM DOMAIN-CONTAINING PROTEIN 2"/>
    <property type="match status" value="1"/>
</dbReference>
<feature type="compositionally biased region" description="Basic and acidic residues" evidence="2">
    <location>
        <begin position="90"/>
        <end position="105"/>
    </location>
</feature>
<dbReference type="STRING" id="1280837.A0A316V7S1"/>
<dbReference type="InterPro" id="IPR001841">
    <property type="entry name" value="Znf_RING"/>
</dbReference>
<organism evidence="5 6">
    <name type="scientific">Meira miltonrushii</name>
    <dbReference type="NCBI Taxonomy" id="1280837"/>
    <lineage>
        <taxon>Eukaryota</taxon>
        <taxon>Fungi</taxon>
        <taxon>Dikarya</taxon>
        <taxon>Basidiomycota</taxon>
        <taxon>Ustilaginomycotina</taxon>
        <taxon>Exobasidiomycetes</taxon>
        <taxon>Exobasidiales</taxon>
        <taxon>Brachybasidiaceae</taxon>
        <taxon>Meira</taxon>
    </lineage>
</organism>
<dbReference type="OrthoDB" id="2122982at2759"/>
<reference evidence="5 6" key="1">
    <citation type="journal article" date="2018" name="Mol. Biol. Evol.">
        <title>Broad Genomic Sampling Reveals a Smut Pathogenic Ancestry of the Fungal Clade Ustilaginomycotina.</title>
        <authorList>
            <person name="Kijpornyongpan T."/>
            <person name="Mondo S.J."/>
            <person name="Barry K."/>
            <person name="Sandor L."/>
            <person name="Lee J."/>
            <person name="Lipzen A."/>
            <person name="Pangilinan J."/>
            <person name="LaButti K."/>
            <person name="Hainaut M."/>
            <person name="Henrissat B."/>
            <person name="Grigoriev I.V."/>
            <person name="Spatafora J.W."/>
            <person name="Aime M.C."/>
        </authorList>
    </citation>
    <scope>NUCLEOTIDE SEQUENCE [LARGE SCALE GENOMIC DNA]</scope>
    <source>
        <strain evidence="5 6">MCA 3882</strain>
    </source>
</reference>
<dbReference type="InterPro" id="IPR007527">
    <property type="entry name" value="Znf_SWIM"/>
</dbReference>
<feature type="compositionally biased region" description="Low complexity" evidence="2">
    <location>
        <begin position="165"/>
        <end position="177"/>
    </location>
</feature>
<dbReference type="InterPro" id="IPR013083">
    <property type="entry name" value="Znf_RING/FYVE/PHD"/>
</dbReference>
<dbReference type="InterPro" id="IPR039903">
    <property type="entry name" value="Zswim2"/>
</dbReference>
<gene>
    <name evidence="5" type="ORF">FA14DRAFT_185300</name>
</gene>
<dbReference type="PROSITE" id="PS50966">
    <property type="entry name" value="ZF_SWIM"/>
    <property type="match status" value="1"/>
</dbReference>
<keyword evidence="1" id="KW-0479">Metal-binding</keyword>
<keyword evidence="1" id="KW-0862">Zinc</keyword>
<dbReference type="GeneID" id="37023228"/>
<dbReference type="PROSITE" id="PS50089">
    <property type="entry name" value="ZF_RING_2"/>
    <property type="match status" value="1"/>
</dbReference>
<feature type="compositionally biased region" description="Polar residues" evidence="2">
    <location>
        <begin position="76"/>
        <end position="85"/>
    </location>
</feature>
<proteinExistence type="predicted"/>
<evidence type="ECO:0000256" key="2">
    <source>
        <dbReference type="SAM" id="MobiDB-lite"/>
    </source>
</evidence>
<dbReference type="InParanoid" id="A0A316V7S1"/>
<feature type="domain" description="RING-type" evidence="3">
    <location>
        <begin position="303"/>
        <end position="354"/>
    </location>
</feature>
<keyword evidence="1" id="KW-0863">Zinc-finger</keyword>
<name>A0A316V7S1_9BASI</name>
<evidence type="ECO:0000313" key="6">
    <source>
        <dbReference type="Proteomes" id="UP000245771"/>
    </source>
</evidence>
<feature type="domain" description="SWIM-type" evidence="4">
    <location>
        <begin position="197"/>
        <end position="231"/>
    </location>
</feature>
<sequence>MMDFEGISMDFQHLFKGHEEEVKHEMTDSVMYPPATESQVTSATGNIQATEISEASASNSTIADTVAVISAAAISQDATASSESIATEPDVERNASESLKNESKPSKTRSTAQSSPKKGVKRPKVEIEKRGAKFRPKPSIKAMERNERVNNQRMFLLHREREQTTSDQSSPSSSNQTAGTNIISEEFVVTGSTGYVYTVNIDQNPRCNCPDWKKHDGNPCKHTMFVFLRVLGVNKDSHLWYQKCLLSDELRQIFANARPDPATSNSSLRSAYLTATYGIGCESDDKTSKKDENRRLPQNGDLCPICYEEFEEGMTNELIFCQAFCGNPLHKKCAIEWAKSMGKPLQEMKCIYCRGLMAKPTKGKGNLKVTTKGEYMNVGGYRSGFYGDR</sequence>
<protein>
    <recommendedName>
        <fullName evidence="7">SWIM-type domain-containing protein</fullName>
    </recommendedName>
</protein>
<dbReference type="AlphaFoldDB" id="A0A316V7S1"/>
<dbReference type="SUPFAM" id="SSF57850">
    <property type="entry name" value="RING/U-box"/>
    <property type="match status" value="1"/>
</dbReference>
<dbReference type="Gene3D" id="3.30.40.10">
    <property type="entry name" value="Zinc/RING finger domain, C3HC4 (zinc finger)"/>
    <property type="match status" value="1"/>
</dbReference>
<dbReference type="Proteomes" id="UP000245771">
    <property type="component" value="Unassembled WGS sequence"/>
</dbReference>
<dbReference type="PANTHER" id="PTHR21540:SF0">
    <property type="entry name" value="PHD FAMILY PROTEIN"/>
    <property type="match status" value="1"/>
</dbReference>
<evidence type="ECO:0000259" key="3">
    <source>
        <dbReference type="PROSITE" id="PS50089"/>
    </source>
</evidence>
<feature type="region of interest" description="Disordered" evidence="2">
    <location>
        <begin position="75"/>
        <end position="150"/>
    </location>
</feature>
<keyword evidence="6" id="KW-1185">Reference proteome</keyword>
<dbReference type="GO" id="GO:0008270">
    <property type="term" value="F:zinc ion binding"/>
    <property type="evidence" value="ECO:0007669"/>
    <property type="project" value="UniProtKB-KW"/>
</dbReference>
<dbReference type="RefSeq" id="XP_025353959.1">
    <property type="nucleotide sequence ID" value="XM_025501447.1"/>
</dbReference>
<accession>A0A316V7S1</accession>
<feature type="region of interest" description="Disordered" evidence="2">
    <location>
        <begin position="161"/>
        <end position="180"/>
    </location>
</feature>
<evidence type="ECO:0008006" key="7">
    <source>
        <dbReference type="Google" id="ProtNLM"/>
    </source>
</evidence>
<evidence type="ECO:0000313" key="5">
    <source>
        <dbReference type="EMBL" id="PWN33657.1"/>
    </source>
</evidence>
<evidence type="ECO:0000256" key="1">
    <source>
        <dbReference type="PROSITE-ProRule" id="PRU00175"/>
    </source>
</evidence>